<dbReference type="InterPro" id="IPR000843">
    <property type="entry name" value="HTH_LacI"/>
</dbReference>
<evidence type="ECO:0000256" key="2">
    <source>
        <dbReference type="ARBA" id="ARBA00023125"/>
    </source>
</evidence>
<dbReference type="InterPro" id="IPR028082">
    <property type="entry name" value="Peripla_BP_I"/>
</dbReference>
<evidence type="ECO:0000256" key="1">
    <source>
        <dbReference type="ARBA" id="ARBA00023015"/>
    </source>
</evidence>
<dbReference type="InterPro" id="IPR010982">
    <property type="entry name" value="Lambda_DNA-bd_dom_sf"/>
</dbReference>
<sequence length="344" mass="36466">MSTPTTPGPPPTIAEIARELGVSAPTVSKVLNGRADVADATRARVEAALEHHRYRRRRAVAPPVGAGLVDLVFHRIGSAWSTEIIRGVEDAAAAAGLSVLLSELGGEHRPPAAWLETTLSRPPLGVLLVAASLSAAQRPRLTTRGIPFVVIDTDGEPPPDVPTVGSDNWNGGLVATRHLLELGHRRIAAISGPGNMLCSRARLDGYRTALEEAGVAFDPGLVRSGNFEVESGYRSGSELLDLPDRPTAVFAGSDMQGIGLLRAAQQRGLSVPRDLSVVGYDDLPLASWTVPALTTVRQPLVEMATTATRLLLDLARGERPLARRVNLATELVTRESTAPPPHAR</sequence>
<evidence type="ECO:0000313" key="5">
    <source>
        <dbReference type="EMBL" id="MCK9792874.1"/>
    </source>
</evidence>
<evidence type="ECO:0000256" key="3">
    <source>
        <dbReference type="ARBA" id="ARBA00023163"/>
    </source>
</evidence>
<dbReference type="GO" id="GO:0003677">
    <property type="term" value="F:DNA binding"/>
    <property type="evidence" value="ECO:0007669"/>
    <property type="project" value="UniProtKB-KW"/>
</dbReference>
<organism evidence="5 6">
    <name type="scientific">Isoptericola peretonis</name>
    <dbReference type="NCBI Taxonomy" id="2918523"/>
    <lineage>
        <taxon>Bacteria</taxon>
        <taxon>Bacillati</taxon>
        <taxon>Actinomycetota</taxon>
        <taxon>Actinomycetes</taxon>
        <taxon>Micrococcales</taxon>
        <taxon>Promicromonosporaceae</taxon>
        <taxon>Isoptericola</taxon>
    </lineage>
</organism>
<keyword evidence="2 5" id="KW-0238">DNA-binding</keyword>
<dbReference type="Pfam" id="PF13377">
    <property type="entry name" value="Peripla_BP_3"/>
    <property type="match status" value="1"/>
</dbReference>
<dbReference type="Gene3D" id="3.40.50.2300">
    <property type="match status" value="2"/>
</dbReference>
<dbReference type="CDD" id="cd06296">
    <property type="entry name" value="PBP1_CatR-like"/>
    <property type="match status" value="1"/>
</dbReference>
<evidence type="ECO:0000259" key="4">
    <source>
        <dbReference type="PROSITE" id="PS50932"/>
    </source>
</evidence>
<name>A0ABT0J064_9MICO</name>
<gene>
    <name evidence="5" type="ORF">M1843_03815</name>
</gene>
<dbReference type="Pfam" id="PF00356">
    <property type="entry name" value="LacI"/>
    <property type="match status" value="1"/>
</dbReference>
<dbReference type="PANTHER" id="PTHR30146:SF153">
    <property type="entry name" value="LACTOSE OPERON REPRESSOR"/>
    <property type="match status" value="1"/>
</dbReference>
<dbReference type="SUPFAM" id="SSF47413">
    <property type="entry name" value="lambda repressor-like DNA-binding domains"/>
    <property type="match status" value="1"/>
</dbReference>
<dbReference type="EMBL" id="JALQCY010000001">
    <property type="protein sequence ID" value="MCK9792874.1"/>
    <property type="molecule type" value="Genomic_DNA"/>
</dbReference>
<proteinExistence type="predicted"/>
<dbReference type="RefSeq" id="WP_416342718.1">
    <property type="nucleotide sequence ID" value="NZ_JALQCY010000001.1"/>
</dbReference>
<keyword evidence="1" id="KW-0805">Transcription regulation</keyword>
<dbReference type="PANTHER" id="PTHR30146">
    <property type="entry name" value="LACI-RELATED TRANSCRIPTIONAL REPRESSOR"/>
    <property type="match status" value="1"/>
</dbReference>
<keyword evidence="3" id="KW-0804">Transcription</keyword>
<feature type="domain" description="HTH lacI-type" evidence="4">
    <location>
        <begin position="11"/>
        <end position="61"/>
    </location>
</feature>
<dbReference type="CDD" id="cd01392">
    <property type="entry name" value="HTH_LacI"/>
    <property type="match status" value="1"/>
</dbReference>
<dbReference type="Gene3D" id="1.10.260.40">
    <property type="entry name" value="lambda repressor-like DNA-binding domains"/>
    <property type="match status" value="1"/>
</dbReference>
<dbReference type="PROSITE" id="PS50932">
    <property type="entry name" value="HTH_LACI_2"/>
    <property type="match status" value="1"/>
</dbReference>
<protein>
    <submittedName>
        <fullName evidence="5">LacI family DNA-binding transcriptional regulator</fullName>
    </submittedName>
</protein>
<dbReference type="InterPro" id="IPR046335">
    <property type="entry name" value="LacI/GalR-like_sensor"/>
</dbReference>
<accession>A0ABT0J064</accession>
<dbReference type="SUPFAM" id="SSF53822">
    <property type="entry name" value="Periplasmic binding protein-like I"/>
    <property type="match status" value="1"/>
</dbReference>
<dbReference type="SMART" id="SM00354">
    <property type="entry name" value="HTH_LACI"/>
    <property type="match status" value="1"/>
</dbReference>
<keyword evidence="6" id="KW-1185">Reference proteome</keyword>
<dbReference type="Proteomes" id="UP001651050">
    <property type="component" value="Unassembled WGS sequence"/>
</dbReference>
<comment type="caution">
    <text evidence="5">The sequence shown here is derived from an EMBL/GenBank/DDBJ whole genome shotgun (WGS) entry which is preliminary data.</text>
</comment>
<reference evidence="5 6" key="1">
    <citation type="submission" date="2022-02" db="EMBL/GenBank/DDBJ databases">
        <title>The car tank lid bacteriome: a reservoir of bacteria with potential in bioremediation of fuel.</title>
        <authorList>
            <person name="Vidal-Verdu A."/>
            <person name="Gomez-Martinez D."/>
            <person name="Latorre-Perez A."/>
            <person name="Pereto J."/>
            <person name="Porcar M."/>
        </authorList>
    </citation>
    <scope>NUCLEOTIDE SEQUENCE [LARGE SCALE GENOMIC DNA]</scope>
    <source>
        <strain evidence="5 6">4D.3</strain>
    </source>
</reference>
<evidence type="ECO:0000313" key="6">
    <source>
        <dbReference type="Proteomes" id="UP001651050"/>
    </source>
</evidence>